<sequence>MHNLIRRTVHRLSLLLAPGTGTHRAGPRKARPALTTRPTSARLPSHRTPYARLRLAGLGEASPVPVLDGEAIPLVRPYLVAHEEEQQRAQRQRRQAQQQRHRRRTLVLAADFGIDLDQHLIGAGGLEGRAA</sequence>
<feature type="compositionally biased region" description="Basic residues" evidence="1">
    <location>
        <begin position="90"/>
        <end position="102"/>
    </location>
</feature>
<comment type="caution">
    <text evidence="2">The sequence shown here is derived from an EMBL/GenBank/DDBJ whole genome shotgun (WGS) entry which is preliminary data.</text>
</comment>
<evidence type="ECO:0000313" key="3">
    <source>
        <dbReference type="Proteomes" id="UP001518976"/>
    </source>
</evidence>
<dbReference type="EMBL" id="JAFFZN010000016">
    <property type="protein sequence ID" value="MBO8187383.1"/>
    <property type="molecule type" value="Genomic_DNA"/>
</dbReference>
<accession>A0ABS3WWF6</accession>
<protein>
    <submittedName>
        <fullName evidence="2">Uncharacterized protein</fullName>
    </submittedName>
</protein>
<evidence type="ECO:0000256" key="1">
    <source>
        <dbReference type="SAM" id="MobiDB-lite"/>
    </source>
</evidence>
<keyword evidence="3" id="KW-1185">Reference proteome</keyword>
<proteinExistence type="predicted"/>
<name>A0ABS3WWF6_9ACTN</name>
<organism evidence="2 3">
    <name type="scientific">Streptomyces spirodelae</name>
    <dbReference type="NCBI Taxonomy" id="2812904"/>
    <lineage>
        <taxon>Bacteria</taxon>
        <taxon>Bacillati</taxon>
        <taxon>Actinomycetota</taxon>
        <taxon>Actinomycetes</taxon>
        <taxon>Kitasatosporales</taxon>
        <taxon>Streptomycetaceae</taxon>
        <taxon>Streptomyces</taxon>
    </lineage>
</organism>
<feature type="region of interest" description="Disordered" evidence="1">
    <location>
        <begin position="17"/>
        <end position="48"/>
    </location>
</feature>
<evidence type="ECO:0000313" key="2">
    <source>
        <dbReference type="EMBL" id="MBO8187383.1"/>
    </source>
</evidence>
<dbReference type="RefSeq" id="WP_209266191.1">
    <property type="nucleotide sequence ID" value="NZ_JAFFZN010000016.1"/>
</dbReference>
<dbReference type="Proteomes" id="UP001518976">
    <property type="component" value="Unassembled WGS sequence"/>
</dbReference>
<reference evidence="2 3" key="1">
    <citation type="submission" date="2021-02" db="EMBL/GenBank/DDBJ databases">
        <title>Streptomyces spirodelae sp. nov., isolated from duckweed.</title>
        <authorList>
            <person name="Saimee Y."/>
            <person name="Duangmal K."/>
        </authorList>
    </citation>
    <scope>NUCLEOTIDE SEQUENCE [LARGE SCALE GENOMIC DNA]</scope>
    <source>
        <strain evidence="2 3">DW4-2</strain>
    </source>
</reference>
<gene>
    <name evidence="2" type="ORF">JW592_18205</name>
</gene>
<feature type="region of interest" description="Disordered" evidence="1">
    <location>
        <begin position="83"/>
        <end position="102"/>
    </location>
</feature>